<comment type="caution">
    <text evidence="7">The sequence shown here is derived from an EMBL/GenBank/DDBJ whole genome shotgun (WGS) entry which is preliminary data.</text>
</comment>
<evidence type="ECO:0000256" key="5">
    <source>
        <dbReference type="ARBA" id="ARBA00023002"/>
    </source>
</evidence>
<dbReference type="InterPro" id="IPR036396">
    <property type="entry name" value="Cyt_P450_sf"/>
</dbReference>
<dbReference type="InterPro" id="IPR001128">
    <property type="entry name" value="Cyt_P450"/>
</dbReference>
<keyword evidence="3" id="KW-0349">Heme</keyword>
<evidence type="ECO:0000313" key="7">
    <source>
        <dbReference type="EMBL" id="PWA35100.1"/>
    </source>
</evidence>
<organism evidence="7 8">
    <name type="scientific">Artemisia annua</name>
    <name type="common">Sweet wormwood</name>
    <dbReference type="NCBI Taxonomy" id="35608"/>
    <lineage>
        <taxon>Eukaryota</taxon>
        <taxon>Viridiplantae</taxon>
        <taxon>Streptophyta</taxon>
        <taxon>Embryophyta</taxon>
        <taxon>Tracheophyta</taxon>
        <taxon>Spermatophyta</taxon>
        <taxon>Magnoliopsida</taxon>
        <taxon>eudicotyledons</taxon>
        <taxon>Gunneridae</taxon>
        <taxon>Pentapetalae</taxon>
        <taxon>asterids</taxon>
        <taxon>campanulids</taxon>
        <taxon>Asterales</taxon>
        <taxon>Asteraceae</taxon>
        <taxon>Asteroideae</taxon>
        <taxon>Anthemideae</taxon>
        <taxon>Artemisiinae</taxon>
        <taxon>Artemisia</taxon>
    </lineage>
</organism>
<sequence>MESRVTMRENKVMEMVKYIRSKEGEDIVIKDVMFVTAINILSNTSLSIDIVDFGGNGIGAGIKDSVRKVAMLCAKPQLADLYPILGRLDLHDWYKKVMYIMECEFKTIWEDILQSKRNGSRDLLNLKDFMDILIDRGFTDQQIYPVMEELFAAGIESLSFTTEWFVSELLKNQKVFEKARDEITREIGSNVVKESDLRHLPPGPKPWPVIGNLFQLRKNAHVHLAKMALIHGPLMSLRLGHRTVIVGSSSVAACEILKTHDHALSGRDVSILLRNKKPTIHNMNLVFTSECDDGWRVLRNIYGSELFSSKALESRAKMRETKVMEMVEYLASKEGEDIVIKDVAFATAINIIGNTTLSTDLVDFEGNGIGASIMESVRKLTKLAAKPQLVDMFPIFGQWDLQGWYKEIMHIVEQDLGSIWKDSLEKKQSAEYIFSGPKDFTDILIDKGFTNQQINPLMQVLDLPLNTILQLWLSGDLFTLWQLGLWQFLLGSVYED</sequence>
<gene>
    <name evidence="7" type="ORF">CTI12_AA612590</name>
</gene>
<dbReference type="Proteomes" id="UP000245207">
    <property type="component" value="Unassembled WGS sequence"/>
</dbReference>
<dbReference type="PANTHER" id="PTHR47950:SF49">
    <property type="entry name" value="CYTOCHROME P450"/>
    <property type="match status" value="1"/>
</dbReference>
<dbReference type="GO" id="GO:0005506">
    <property type="term" value="F:iron ion binding"/>
    <property type="evidence" value="ECO:0007669"/>
    <property type="project" value="InterPro"/>
</dbReference>
<reference evidence="7 8" key="1">
    <citation type="journal article" date="2018" name="Mol. Plant">
        <title>The genome of Artemisia annua provides insight into the evolution of Asteraceae family and artemisinin biosynthesis.</title>
        <authorList>
            <person name="Shen Q."/>
            <person name="Zhang L."/>
            <person name="Liao Z."/>
            <person name="Wang S."/>
            <person name="Yan T."/>
            <person name="Shi P."/>
            <person name="Liu M."/>
            <person name="Fu X."/>
            <person name="Pan Q."/>
            <person name="Wang Y."/>
            <person name="Lv Z."/>
            <person name="Lu X."/>
            <person name="Zhang F."/>
            <person name="Jiang W."/>
            <person name="Ma Y."/>
            <person name="Chen M."/>
            <person name="Hao X."/>
            <person name="Li L."/>
            <person name="Tang Y."/>
            <person name="Lv G."/>
            <person name="Zhou Y."/>
            <person name="Sun X."/>
            <person name="Brodelius P.E."/>
            <person name="Rose J.K.C."/>
            <person name="Tang K."/>
        </authorList>
    </citation>
    <scope>NUCLEOTIDE SEQUENCE [LARGE SCALE GENOMIC DNA]</scope>
    <source>
        <strain evidence="8">cv. Huhao1</strain>
        <tissue evidence="7">Leaf</tissue>
    </source>
</reference>
<evidence type="ECO:0000256" key="6">
    <source>
        <dbReference type="ARBA" id="ARBA00023004"/>
    </source>
</evidence>
<dbReference type="AlphaFoldDB" id="A0A2U1KEB2"/>
<keyword evidence="4" id="KW-0479">Metal-binding</keyword>
<comment type="cofactor">
    <cofactor evidence="1">
        <name>heme</name>
        <dbReference type="ChEBI" id="CHEBI:30413"/>
    </cofactor>
</comment>
<dbReference type="OrthoDB" id="1877779at2759"/>
<keyword evidence="5" id="KW-0560">Oxidoreductase</keyword>
<dbReference type="PANTHER" id="PTHR47950">
    <property type="entry name" value="CYTOCHROME P450, FAMILY 76, SUBFAMILY C, POLYPEPTIDE 5-RELATED"/>
    <property type="match status" value="1"/>
</dbReference>
<dbReference type="Pfam" id="PF00067">
    <property type="entry name" value="p450"/>
    <property type="match status" value="1"/>
</dbReference>
<evidence type="ECO:0000256" key="3">
    <source>
        <dbReference type="ARBA" id="ARBA00022617"/>
    </source>
</evidence>
<dbReference type="EMBL" id="PKPP01020690">
    <property type="protein sequence ID" value="PWA35100.1"/>
    <property type="molecule type" value="Genomic_DNA"/>
</dbReference>
<keyword evidence="8" id="KW-1185">Reference proteome</keyword>
<dbReference type="Gene3D" id="1.10.630.10">
    <property type="entry name" value="Cytochrome P450"/>
    <property type="match status" value="2"/>
</dbReference>
<dbReference type="GO" id="GO:0016705">
    <property type="term" value="F:oxidoreductase activity, acting on paired donors, with incorporation or reduction of molecular oxygen"/>
    <property type="evidence" value="ECO:0007669"/>
    <property type="project" value="InterPro"/>
</dbReference>
<evidence type="ECO:0000256" key="1">
    <source>
        <dbReference type="ARBA" id="ARBA00001971"/>
    </source>
</evidence>
<dbReference type="GO" id="GO:0020037">
    <property type="term" value="F:heme binding"/>
    <property type="evidence" value="ECO:0007669"/>
    <property type="project" value="InterPro"/>
</dbReference>
<dbReference type="GO" id="GO:0004497">
    <property type="term" value="F:monooxygenase activity"/>
    <property type="evidence" value="ECO:0007669"/>
    <property type="project" value="InterPro"/>
</dbReference>
<dbReference type="SUPFAM" id="SSF48264">
    <property type="entry name" value="Cytochrome P450"/>
    <property type="match status" value="2"/>
</dbReference>
<accession>A0A2U1KEB2</accession>
<comment type="similarity">
    <text evidence="2">Belongs to the cytochrome P450 family.</text>
</comment>
<protein>
    <submittedName>
        <fullName evidence="7">Cytochrome P450</fullName>
    </submittedName>
</protein>
<evidence type="ECO:0000256" key="2">
    <source>
        <dbReference type="ARBA" id="ARBA00010617"/>
    </source>
</evidence>
<keyword evidence="6" id="KW-0408">Iron</keyword>
<evidence type="ECO:0000256" key="4">
    <source>
        <dbReference type="ARBA" id="ARBA00022723"/>
    </source>
</evidence>
<proteinExistence type="inferred from homology"/>
<dbReference type="STRING" id="35608.A0A2U1KEB2"/>
<name>A0A2U1KEB2_ARTAN</name>
<evidence type="ECO:0000313" key="8">
    <source>
        <dbReference type="Proteomes" id="UP000245207"/>
    </source>
</evidence>